<keyword evidence="3" id="KW-1185">Reference proteome</keyword>
<proteinExistence type="predicted"/>
<evidence type="ECO:0000313" key="2">
    <source>
        <dbReference type="EMBL" id="KAK8061964.1"/>
    </source>
</evidence>
<evidence type="ECO:0000313" key="3">
    <source>
        <dbReference type="Proteomes" id="UP001480595"/>
    </source>
</evidence>
<comment type="caution">
    <text evidence="2">The sequence shown here is derived from an EMBL/GenBank/DDBJ whole genome shotgun (WGS) entry which is preliminary data.</text>
</comment>
<accession>A0ABR1USQ3</accession>
<organism evidence="2 3">
    <name type="scientific">Apiospora phragmitis</name>
    <dbReference type="NCBI Taxonomy" id="2905665"/>
    <lineage>
        <taxon>Eukaryota</taxon>
        <taxon>Fungi</taxon>
        <taxon>Dikarya</taxon>
        <taxon>Ascomycota</taxon>
        <taxon>Pezizomycotina</taxon>
        <taxon>Sordariomycetes</taxon>
        <taxon>Xylariomycetidae</taxon>
        <taxon>Amphisphaeriales</taxon>
        <taxon>Apiosporaceae</taxon>
        <taxon>Apiospora</taxon>
    </lineage>
</organism>
<dbReference type="GeneID" id="92092802"/>
<gene>
    <name evidence="2" type="ORF">PG994_008330</name>
</gene>
<dbReference type="RefSeq" id="XP_066715226.1">
    <property type="nucleotide sequence ID" value="XM_066859739.1"/>
</dbReference>
<dbReference type="Proteomes" id="UP001480595">
    <property type="component" value="Unassembled WGS sequence"/>
</dbReference>
<sequence length="630" mass="67750">MASCWPGSFILRRGALLGYDIIGWPLSGAWCFGLGSQVLDFAVIGVALRVGRSGSRARRLPCHCIAVTGYAEEHARQGLDVGSFIARPYSGCPGCPPGLSRLQVYIGQAKEVEDEAYYNHKEPRRRYKRQMHQLLVFAKALQSEVMAHHNPDPEVIRATIRVLHESFLDVDVWKHVSEKELRDELDDAVALVMEHILDMRETGNPYLLDDIKDNMLNVFEEGASLGRLDHQIELGAAQVQGRGDDHLAGADLEDDGALGGRARAAQHRGDGVDGAGQVEVMELGDVGDGVEVQETDRLVVGVGGESIGEQVVRGVEGDRGRGRAQPEAHDELVRALGGEFDVLPVELRVPGFQVALYRTYLVDSRSDRDGQRHRNNLGDGDGLRLGGRRGQAHGRVGLGRLGDLRALGHGHGGAGDVGRDRDRTYALAPADARVGLDLQAGVGRVGRDGHAHTHGHADVGQVPAGDGGKRLAHEGVDVNSSSSALALFRDLRQKSLGGKESIGFRGGDLLLGQQLNKSQRIESYLGSNVGDSSGAGFRSSRASRVGLSNQSATVSNFQVREGVPPPSPAHLGRRVKGALGEDIRDINGLERGCRDGGIAGRRRDRRAHENRAVLPRVLTGEVGLKGHQIT</sequence>
<dbReference type="EMBL" id="JAQQWL010000008">
    <property type="protein sequence ID" value="KAK8061964.1"/>
    <property type="molecule type" value="Genomic_DNA"/>
</dbReference>
<protein>
    <submittedName>
        <fullName evidence="2">Uncharacterized protein</fullName>
    </submittedName>
</protein>
<feature type="region of interest" description="Disordered" evidence="1">
    <location>
        <begin position="366"/>
        <end position="389"/>
    </location>
</feature>
<name>A0ABR1USQ3_9PEZI</name>
<evidence type="ECO:0000256" key="1">
    <source>
        <dbReference type="SAM" id="MobiDB-lite"/>
    </source>
</evidence>
<reference evidence="2 3" key="1">
    <citation type="submission" date="2023-01" db="EMBL/GenBank/DDBJ databases">
        <title>Analysis of 21 Apiospora genomes using comparative genomics revels a genus with tremendous synthesis potential of carbohydrate active enzymes and secondary metabolites.</title>
        <authorList>
            <person name="Sorensen T."/>
        </authorList>
    </citation>
    <scope>NUCLEOTIDE SEQUENCE [LARGE SCALE GENOMIC DNA]</scope>
    <source>
        <strain evidence="2 3">CBS 135458</strain>
    </source>
</reference>